<dbReference type="InterPro" id="IPR000979">
    <property type="entry name" value="Phosphodiesterase_MJ0936/Vps29"/>
</dbReference>
<evidence type="ECO:0000313" key="5">
    <source>
        <dbReference type="Proteomes" id="UP000016986"/>
    </source>
</evidence>
<feature type="region of interest" description="Disordered" evidence="2">
    <location>
        <begin position="171"/>
        <end position="194"/>
    </location>
</feature>
<dbReference type="GO" id="GO:0046872">
    <property type="term" value="F:metal ion binding"/>
    <property type="evidence" value="ECO:0007669"/>
    <property type="project" value="UniProtKB-KW"/>
</dbReference>
<dbReference type="InterPro" id="IPR029052">
    <property type="entry name" value="Metallo-depent_PP-like"/>
</dbReference>
<keyword evidence="5" id="KW-1185">Reference proteome</keyword>
<gene>
    <name evidence="4" type="ORF">MBEHAL_1918</name>
</gene>
<dbReference type="GO" id="GO:0016787">
    <property type="term" value="F:hydrolase activity"/>
    <property type="evidence" value="ECO:0007669"/>
    <property type="project" value="UniProtKB-UniRule"/>
</dbReference>
<name>U3AEF6_9EURY</name>
<evidence type="ECO:0000256" key="2">
    <source>
        <dbReference type="SAM" id="MobiDB-lite"/>
    </source>
</evidence>
<dbReference type="Pfam" id="PF12850">
    <property type="entry name" value="Metallophos_2"/>
    <property type="match status" value="1"/>
</dbReference>
<comment type="similarity">
    <text evidence="1">Belongs to the metallophosphoesterase superfamily. YfcE family.</text>
</comment>
<evidence type="ECO:0000259" key="3">
    <source>
        <dbReference type="Pfam" id="PF12850"/>
    </source>
</evidence>
<comment type="cofactor">
    <cofactor evidence="1">
        <name>a divalent metal cation</name>
        <dbReference type="ChEBI" id="CHEBI:60240"/>
    </cofactor>
</comment>
<dbReference type="SUPFAM" id="SSF56300">
    <property type="entry name" value="Metallo-dependent phosphatases"/>
    <property type="match status" value="1"/>
</dbReference>
<accession>U3AEF6</accession>
<dbReference type="InterPro" id="IPR041802">
    <property type="entry name" value="MPP_YfcE"/>
</dbReference>
<dbReference type="Gene3D" id="3.60.21.10">
    <property type="match status" value="1"/>
</dbReference>
<reference evidence="4 5" key="1">
    <citation type="submission" date="2013-09" db="EMBL/GenBank/DDBJ databases">
        <title>Whole genome sequencing of Halarchaeum acidiphilum strain MH1-52-1.</title>
        <authorList>
            <person name="Shimane Y."/>
            <person name="Minegishi H."/>
            <person name="Nishi S."/>
            <person name="Echigo A."/>
            <person name="Shuto A."/>
            <person name="Konishi M."/>
            <person name="Ito T."/>
            <person name="Ohkuma M."/>
            <person name="Ohta Y."/>
            <person name="Nagano Y."/>
            <person name="Tsubouchi T."/>
            <person name="Mori K."/>
            <person name="Usui K."/>
            <person name="Kamekura M."/>
            <person name="Usami R."/>
            <person name="Takaki Y."/>
            <person name="Hatada Y."/>
        </authorList>
    </citation>
    <scope>NUCLEOTIDE SEQUENCE [LARGE SCALE GENOMIC DNA]</scope>
    <source>
        <strain evidence="4 5">JCM 16109</strain>
    </source>
</reference>
<proteinExistence type="inferred from homology"/>
<organism evidence="4 5">
    <name type="scientific">Halarchaeum acidiphilum MH1-52-1</name>
    <dbReference type="NCBI Taxonomy" id="1261545"/>
    <lineage>
        <taxon>Archaea</taxon>
        <taxon>Methanobacteriati</taxon>
        <taxon>Methanobacteriota</taxon>
        <taxon>Stenosarchaea group</taxon>
        <taxon>Halobacteria</taxon>
        <taxon>Halobacteriales</taxon>
        <taxon>Halobacteriaceae</taxon>
    </lineage>
</organism>
<dbReference type="Proteomes" id="UP000016986">
    <property type="component" value="Unassembled WGS sequence"/>
</dbReference>
<dbReference type="AlphaFoldDB" id="U3AEF6"/>
<dbReference type="EMBL" id="BATA01000050">
    <property type="protein sequence ID" value="GAD53158.1"/>
    <property type="molecule type" value="Genomic_DNA"/>
</dbReference>
<dbReference type="eggNOG" id="arCOG01141">
    <property type="taxonomic scope" value="Archaea"/>
</dbReference>
<dbReference type="PANTHER" id="PTHR11124">
    <property type="entry name" value="VACUOLAR SORTING PROTEIN VPS29"/>
    <property type="match status" value="1"/>
</dbReference>
<comment type="caution">
    <text evidence="4">The sequence shown here is derived from an EMBL/GenBank/DDBJ whole genome shotgun (WGS) entry which is preliminary data.</text>
</comment>
<dbReference type="EC" id="3.1.4.-" evidence="1"/>
<feature type="domain" description="Calcineurin-like phosphoesterase" evidence="3">
    <location>
        <begin position="45"/>
        <end position="181"/>
    </location>
</feature>
<keyword evidence="1" id="KW-0479">Metal-binding</keyword>
<protein>
    <recommendedName>
        <fullName evidence="1">Phosphoesterase</fullName>
        <ecNumber evidence="1">3.1.4.-</ecNumber>
    </recommendedName>
</protein>
<dbReference type="CDD" id="cd00841">
    <property type="entry name" value="MPP_YfcE"/>
    <property type="match status" value="1"/>
</dbReference>
<evidence type="ECO:0000256" key="1">
    <source>
        <dbReference type="RuleBase" id="RU362039"/>
    </source>
</evidence>
<sequence>MAAFAAPAATTTRFELAITGDDDRCPLKARGVGSFFVRPLSRSMFAVLSDTHSRSGHELVGDARETVERADATIHAGDFTTEAALDAFHDVSERLHAVHGNSDTDAVRERLPEARTIELAGVRVALTHRQRGGPTGLAMFGRERGADLVISGHTHRPSVTETDYCVLLNPGSHAEPRGNPASHAELTPDGNGLAGEIRDREGAVLESFRVEGRN</sequence>
<dbReference type="InterPro" id="IPR024654">
    <property type="entry name" value="Calcineurin-like_PHP_lpxH"/>
</dbReference>
<dbReference type="NCBIfam" id="TIGR00040">
    <property type="entry name" value="yfcE"/>
    <property type="match status" value="1"/>
</dbReference>
<evidence type="ECO:0000313" key="4">
    <source>
        <dbReference type="EMBL" id="GAD53158.1"/>
    </source>
</evidence>